<feature type="compositionally biased region" description="Polar residues" evidence="1">
    <location>
        <begin position="153"/>
        <end position="168"/>
    </location>
</feature>
<dbReference type="Proteomes" id="UP001516023">
    <property type="component" value="Unassembled WGS sequence"/>
</dbReference>
<keyword evidence="2" id="KW-0732">Signal</keyword>
<comment type="caution">
    <text evidence="3">The sequence shown here is derived from an EMBL/GenBank/DDBJ whole genome shotgun (WGS) entry which is preliminary data.</text>
</comment>
<evidence type="ECO:0000313" key="3">
    <source>
        <dbReference type="EMBL" id="KAL3781303.1"/>
    </source>
</evidence>
<organism evidence="3 4">
    <name type="scientific">Cyclotella cryptica</name>
    <dbReference type="NCBI Taxonomy" id="29204"/>
    <lineage>
        <taxon>Eukaryota</taxon>
        <taxon>Sar</taxon>
        <taxon>Stramenopiles</taxon>
        <taxon>Ochrophyta</taxon>
        <taxon>Bacillariophyta</taxon>
        <taxon>Coscinodiscophyceae</taxon>
        <taxon>Thalassiosirophycidae</taxon>
        <taxon>Stephanodiscales</taxon>
        <taxon>Stephanodiscaceae</taxon>
        <taxon>Cyclotella</taxon>
    </lineage>
</organism>
<feature type="chain" id="PRO_5044777863" evidence="2">
    <location>
        <begin position="18"/>
        <end position="636"/>
    </location>
</feature>
<accession>A0ABD3P0B2</accession>
<keyword evidence="4" id="KW-1185">Reference proteome</keyword>
<feature type="compositionally biased region" description="Polar residues" evidence="1">
    <location>
        <begin position="184"/>
        <end position="197"/>
    </location>
</feature>
<gene>
    <name evidence="3" type="ORF">HJC23_006527</name>
</gene>
<feature type="compositionally biased region" description="Low complexity" evidence="1">
    <location>
        <begin position="169"/>
        <end position="183"/>
    </location>
</feature>
<sequence>MTRCLLLSSKLFVGVIPVCFRSVSLSVSRQLILQMFVETNMQPDTFSDVSDINTIFGYNNTYNCNKVASFGAFPYACTVLVSNHGSGKCNALTYTCTIARKHNTFTFTLPVIAAKRYTFAVASTDVRRIVDITDILSIICAFVSNTLAPSSVDTTLSPTRMTSAPTIESTTLSSLSPSSGKTSEPTTISPTFNNATALPTFTSTMDSTMSPTPSPSEENRTSTDAPSLILSASPTATLTTLNPANQQPTLSPTLLATSELPTEYPEMIRPPTPYPTYFREVHGWYNEPWGDVPKNAKSGKGYPVNSRSEKSTTNSLVGNGWVEEGVWLISKSSKKTIGFAYDESFQHVMSMGYGAGTTPPPKLTGKASRFINDPKVPTWNAPIMNSIDDSGVDNGIKIAAKAGKGSNLTGGDSIIVTVSKSSKTILENTQQSVDYSYMEKAAKEQTFGAPKTTKVPIPKSAKKLSDVFSDALSIEFATDFGRIKPTSKSGKNSKLQSDDVVILSSKSAKNTGSLLSKSGKSALKSTKTQYQSINYNGGKVMTKSAKSFASKSSKTSFDTTVTPEEAGLPFRAKSSKSIPILNIYSEESSNSSNFVKQVQLERHIIFNSRSMSKSIRMKVPAIVEGVVMVTLVYFSL</sequence>
<dbReference type="AlphaFoldDB" id="A0ABD3P0B2"/>
<evidence type="ECO:0000256" key="2">
    <source>
        <dbReference type="SAM" id="SignalP"/>
    </source>
</evidence>
<feature type="region of interest" description="Disordered" evidence="1">
    <location>
        <begin position="153"/>
        <end position="224"/>
    </location>
</feature>
<protein>
    <submittedName>
        <fullName evidence="3">Uncharacterized protein</fullName>
    </submittedName>
</protein>
<reference evidence="3 4" key="1">
    <citation type="journal article" date="2020" name="G3 (Bethesda)">
        <title>Improved Reference Genome for Cyclotella cryptica CCMP332, a Model for Cell Wall Morphogenesis, Salinity Adaptation, and Lipid Production in Diatoms (Bacillariophyta).</title>
        <authorList>
            <person name="Roberts W.R."/>
            <person name="Downey K.M."/>
            <person name="Ruck E.C."/>
            <person name="Traller J.C."/>
            <person name="Alverson A.J."/>
        </authorList>
    </citation>
    <scope>NUCLEOTIDE SEQUENCE [LARGE SCALE GENOMIC DNA]</scope>
    <source>
        <strain evidence="3 4">CCMP332</strain>
    </source>
</reference>
<dbReference type="EMBL" id="JABMIG020000321">
    <property type="protein sequence ID" value="KAL3781303.1"/>
    <property type="molecule type" value="Genomic_DNA"/>
</dbReference>
<evidence type="ECO:0000256" key="1">
    <source>
        <dbReference type="SAM" id="MobiDB-lite"/>
    </source>
</evidence>
<feature type="compositionally biased region" description="Low complexity" evidence="1">
    <location>
        <begin position="199"/>
        <end position="211"/>
    </location>
</feature>
<feature type="signal peptide" evidence="2">
    <location>
        <begin position="1"/>
        <end position="17"/>
    </location>
</feature>
<evidence type="ECO:0000313" key="4">
    <source>
        <dbReference type="Proteomes" id="UP001516023"/>
    </source>
</evidence>
<proteinExistence type="predicted"/>
<name>A0ABD3P0B2_9STRA</name>